<evidence type="ECO:0000256" key="1">
    <source>
        <dbReference type="SAM" id="SignalP"/>
    </source>
</evidence>
<organism evidence="2 3">
    <name type="scientific">Apodospora peruviana</name>
    <dbReference type="NCBI Taxonomy" id="516989"/>
    <lineage>
        <taxon>Eukaryota</taxon>
        <taxon>Fungi</taxon>
        <taxon>Dikarya</taxon>
        <taxon>Ascomycota</taxon>
        <taxon>Pezizomycotina</taxon>
        <taxon>Sordariomycetes</taxon>
        <taxon>Sordariomycetidae</taxon>
        <taxon>Sordariales</taxon>
        <taxon>Lasiosphaeriaceae</taxon>
        <taxon>Apodospora</taxon>
    </lineage>
</organism>
<name>A0AAE0M022_9PEZI</name>
<reference evidence="2" key="2">
    <citation type="submission" date="2023-06" db="EMBL/GenBank/DDBJ databases">
        <authorList>
            <consortium name="Lawrence Berkeley National Laboratory"/>
            <person name="Haridas S."/>
            <person name="Hensen N."/>
            <person name="Bonometti L."/>
            <person name="Westerberg I."/>
            <person name="Brannstrom I.O."/>
            <person name="Guillou S."/>
            <person name="Cros-Aarteil S."/>
            <person name="Calhoun S."/>
            <person name="Kuo A."/>
            <person name="Mondo S."/>
            <person name="Pangilinan J."/>
            <person name="Riley R."/>
            <person name="Labutti K."/>
            <person name="Andreopoulos B."/>
            <person name="Lipzen A."/>
            <person name="Chen C."/>
            <person name="Yanf M."/>
            <person name="Daum C."/>
            <person name="Ng V."/>
            <person name="Clum A."/>
            <person name="Steindorff A."/>
            <person name="Ohm R."/>
            <person name="Martin F."/>
            <person name="Silar P."/>
            <person name="Natvig D."/>
            <person name="Lalanne C."/>
            <person name="Gautier V."/>
            <person name="Ament-Velasquez S.L."/>
            <person name="Kruys A."/>
            <person name="Hutchinson M.I."/>
            <person name="Powell A.J."/>
            <person name="Barry K."/>
            <person name="Miller A.N."/>
            <person name="Grigoriev I.V."/>
            <person name="Debuchy R."/>
            <person name="Gladieux P."/>
            <person name="Thoren M.H."/>
            <person name="Johannesson H."/>
        </authorList>
    </citation>
    <scope>NUCLEOTIDE SEQUENCE</scope>
    <source>
        <strain evidence="2">CBS 118394</strain>
    </source>
</reference>
<evidence type="ECO:0000313" key="3">
    <source>
        <dbReference type="Proteomes" id="UP001283341"/>
    </source>
</evidence>
<dbReference type="EMBL" id="JAUEDM010000007">
    <property type="protein sequence ID" value="KAK3313953.1"/>
    <property type="molecule type" value="Genomic_DNA"/>
</dbReference>
<feature type="chain" id="PRO_5042206749" evidence="1">
    <location>
        <begin position="20"/>
        <end position="80"/>
    </location>
</feature>
<protein>
    <submittedName>
        <fullName evidence="2">Uncharacterized protein</fullName>
    </submittedName>
</protein>
<reference evidence="2" key="1">
    <citation type="journal article" date="2023" name="Mol. Phylogenet. Evol.">
        <title>Genome-scale phylogeny and comparative genomics of the fungal order Sordariales.</title>
        <authorList>
            <person name="Hensen N."/>
            <person name="Bonometti L."/>
            <person name="Westerberg I."/>
            <person name="Brannstrom I.O."/>
            <person name="Guillou S."/>
            <person name="Cros-Aarteil S."/>
            <person name="Calhoun S."/>
            <person name="Haridas S."/>
            <person name="Kuo A."/>
            <person name="Mondo S."/>
            <person name="Pangilinan J."/>
            <person name="Riley R."/>
            <person name="LaButti K."/>
            <person name="Andreopoulos B."/>
            <person name="Lipzen A."/>
            <person name="Chen C."/>
            <person name="Yan M."/>
            <person name="Daum C."/>
            <person name="Ng V."/>
            <person name="Clum A."/>
            <person name="Steindorff A."/>
            <person name="Ohm R.A."/>
            <person name="Martin F."/>
            <person name="Silar P."/>
            <person name="Natvig D.O."/>
            <person name="Lalanne C."/>
            <person name="Gautier V."/>
            <person name="Ament-Velasquez S.L."/>
            <person name="Kruys A."/>
            <person name="Hutchinson M.I."/>
            <person name="Powell A.J."/>
            <person name="Barry K."/>
            <person name="Miller A.N."/>
            <person name="Grigoriev I.V."/>
            <person name="Debuchy R."/>
            <person name="Gladieux P."/>
            <person name="Hiltunen Thoren M."/>
            <person name="Johannesson H."/>
        </authorList>
    </citation>
    <scope>NUCLEOTIDE SEQUENCE</scope>
    <source>
        <strain evidence="2">CBS 118394</strain>
    </source>
</reference>
<comment type="caution">
    <text evidence="2">The sequence shown here is derived from an EMBL/GenBank/DDBJ whole genome shotgun (WGS) entry which is preliminary data.</text>
</comment>
<keyword evidence="1" id="KW-0732">Signal</keyword>
<gene>
    <name evidence="2" type="ORF">B0H66DRAFT_607188</name>
</gene>
<evidence type="ECO:0000313" key="2">
    <source>
        <dbReference type="EMBL" id="KAK3313953.1"/>
    </source>
</evidence>
<keyword evidence="3" id="KW-1185">Reference proteome</keyword>
<proteinExistence type="predicted"/>
<dbReference type="AlphaFoldDB" id="A0AAE0M022"/>
<dbReference type="Proteomes" id="UP001283341">
    <property type="component" value="Unassembled WGS sequence"/>
</dbReference>
<accession>A0AAE0M022</accession>
<sequence>MKPTQLFLLAAAAVGIAGASPVKESNTEHPIAPVTCAVGAMCPGCCFDGTCGWEPCCDVCEDHLLSGNGKELRKWEVRAA</sequence>
<feature type="signal peptide" evidence="1">
    <location>
        <begin position="1"/>
        <end position="19"/>
    </location>
</feature>